<name>A0A1I6Q434_9CAUL</name>
<evidence type="ECO:0000313" key="2">
    <source>
        <dbReference type="Proteomes" id="UP000198788"/>
    </source>
</evidence>
<organism evidence="1 2">
    <name type="scientific">Brevundimonas viscosa</name>
    <dbReference type="NCBI Taxonomy" id="871741"/>
    <lineage>
        <taxon>Bacteria</taxon>
        <taxon>Pseudomonadati</taxon>
        <taxon>Pseudomonadota</taxon>
        <taxon>Alphaproteobacteria</taxon>
        <taxon>Caulobacterales</taxon>
        <taxon>Caulobacteraceae</taxon>
        <taxon>Brevundimonas</taxon>
    </lineage>
</organism>
<dbReference type="AlphaFoldDB" id="A0A1I6Q434"/>
<dbReference type="PROSITE" id="PS51257">
    <property type="entry name" value="PROKAR_LIPOPROTEIN"/>
    <property type="match status" value="1"/>
</dbReference>
<sequence>MTGREMNASIRKFAAVAVALGGGAALAGCIGAFDPAVDPGSPAAARVESLVAANREYPRWADFPRQTELPPAPAEIAARVDALEGSSGELAAAAARIDWQTTGDAAAYAEAARARVGAVEVDPVTAETAAEIEAFARRARERGRAPPPIPRR</sequence>
<accession>A0A1I6Q434</accession>
<protein>
    <submittedName>
        <fullName evidence="1">Uncharacterized protein</fullName>
    </submittedName>
</protein>
<evidence type="ECO:0000313" key="1">
    <source>
        <dbReference type="EMBL" id="SFS47193.1"/>
    </source>
</evidence>
<dbReference type="STRING" id="871741.SAMN05192570_1547"/>
<reference evidence="2" key="1">
    <citation type="submission" date="2016-10" db="EMBL/GenBank/DDBJ databases">
        <authorList>
            <person name="Varghese N."/>
            <person name="Submissions S."/>
        </authorList>
    </citation>
    <scope>NUCLEOTIDE SEQUENCE [LARGE SCALE GENOMIC DNA]</scope>
    <source>
        <strain evidence="2">CGMCC 1.10683</strain>
    </source>
</reference>
<dbReference type="EMBL" id="FOZV01000002">
    <property type="protein sequence ID" value="SFS47193.1"/>
    <property type="molecule type" value="Genomic_DNA"/>
</dbReference>
<gene>
    <name evidence="1" type="ORF">SAMN05192570_1547</name>
</gene>
<proteinExistence type="predicted"/>
<dbReference type="Proteomes" id="UP000198788">
    <property type="component" value="Unassembled WGS sequence"/>
</dbReference>
<keyword evidence="2" id="KW-1185">Reference proteome</keyword>